<gene>
    <name evidence="1" type="ORF">DSM3645_02803</name>
</gene>
<name>A3ZVM4_9BACT</name>
<evidence type="ECO:0000313" key="1">
    <source>
        <dbReference type="EMBL" id="EAQ79370.1"/>
    </source>
</evidence>
<dbReference type="EMBL" id="AANZ01000014">
    <property type="protein sequence ID" value="EAQ79370.1"/>
    <property type="molecule type" value="Genomic_DNA"/>
</dbReference>
<comment type="caution">
    <text evidence="1">The sequence shown here is derived from an EMBL/GenBank/DDBJ whole genome shotgun (WGS) entry which is preliminary data.</text>
</comment>
<organism evidence="1 2">
    <name type="scientific">Blastopirellula marina DSM 3645</name>
    <dbReference type="NCBI Taxonomy" id="314230"/>
    <lineage>
        <taxon>Bacteria</taxon>
        <taxon>Pseudomonadati</taxon>
        <taxon>Planctomycetota</taxon>
        <taxon>Planctomycetia</taxon>
        <taxon>Pirellulales</taxon>
        <taxon>Pirellulaceae</taxon>
        <taxon>Blastopirellula</taxon>
    </lineage>
</organism>
<dbReference type="HOGENOM" id="CLU_2631089_0_0_0"/>
<protein>
    <submittedName>
        <fullName evidence="1">Uncharacterized protein</fullName>
    </submittedName>
</protein>
<accession>A3ZVM4</accession>
<sequence length="77" mass="8482">MSLIGQFGQHQQIVPSEAAGMFPLVAVEIAPIELGGMERFPELRLVGENRHADASDVDAVDGRIVFRFRHDGLLFCC</sequence>
<dbReference type="AlphaFoldDB" id="A3ZVM4"/>
<proteinExistence type="predicted"/>
<reference evidence="1 2" key="1">
    <citation type="submission" date="2006-02" db="EMBL/GenBank/DDBJ databases">
        <authorList>
            <person name="Amann R."/>
            <person name="Ferriera S."/>
            <person name="Johnson J."/>
            <person name="Kravitz S."/>
            <person name="Halpern A."/>
            <person name="Remington K."/>
            <person name="Beeson K."/>
            <person name="Tran B."/>
            <person name="Rogers Y.-H."/>
            <person name="Friedman R."/>
            <person name="Venter J.C."/>
        </authorList>
    </citation>
    <scope>NUCLEOTIDE SEQUENCE [LARGE SCALE GENOMIC DNA]</scope>
    <source>
        <strain evidence="1 2">DSM 3645</strain>
    </source>
</reference>
<dbReference type="Proteomes" id="UP000004358">
    <property type="component" value="Unassembled WGS sequence"/>
</dbReference>
<evidence type="ECO:0000313" key="2">
    <source>
        <dbReference type="Proteomes" id="UP000004358"/>
    </source>
</evidence>